<dbReference type="InterPro" id="IPR000847">
    <property type="entry name" value="LysR_HTH_N"/>
</dbReference>
<reference evidence="6" key="1">
    <citation type="submission" date="2022-06" db="EMBL/GenBank/DDBJ databases">
        <authorList>
            <person name="Lu C.-H."/>
        </authorList>
    </citation>
    <scope>NUCLEOTIDE SEQUENCE</scope>
    <source>
        <strain evidence="6">21MJYT02-11</strain>
    </source>
</reference>
<dbReference type="PROSITE" id="PS50931">
    <property type="entry name" value="HTH_LYSR"/>
    <property type="match status" value="1"/>
</dbReference>
<organism evidence="6 7">
    <name type="scientific">Ralstonia soli</name>
    <dbReference type="NCBI Taxonomy" id="2953896"/>
    <lineage>
        <taxon>Bacteria</taxon>
        <taxon>Pseudomonadati</taxon>
        <taxon>Pseudomonadota</taxon>
        <taxon>Betaproteobacteria</taxon>
        <taxon>Burkholderiales</taxon>
        <taxon>Burkholderiaceae</taxon>
        <taxon>Ralstonia</taxon>
    </lineage>
</organism>
<evidence type="ECO:0000256" key="1">
    <source>
        <dbReference type="ARBA" id="ARBA00009437"/>
    </source>
</evidence>
<dbReference type="Pfam" id="PF00126">
    <property type="entry name" value="HTH_1"/>
    <property type="match status" value="1"/>
</dbReference>
<dbReference type="SUPFAM" id="SSF53850">
    <property type="entry name" value="Periplasmic binding protein-like II"/>
    <property type="match status" value="1"/>
</dbReference>
<dbReference type="PANTHER" id="PTHR30419">
    <property type="entry name" value="HTH-TYPE TRANSCRIPTIONAL REGULATOR YBHD"/>
    <property type="match status" value="1"/>
</dbReference>
<keyword evidence="2" id="KW-0805">Transcription regulation</keyword>
<dbReference type="PRINTS" id="PR00039">
    <property type="entry name" value="HTHLYSR"/>
</dbReference>
<protein>
    <submittedName>
        <fullName evidence="6">LysR family transcriptional regulator</fullName>
    </submittedName>
</protein>
<evidence type="ECO:0000259" key="5">
    <source>
        <dbReference type="PROSITE" id="PS50931"/>
    </source>
</evidence>
<dbReference type="InterPro" id="IPR050950">
    <property type="entry name" value="HTH-type_LysR_regulators"/>
</dbReference>
<dbReference type="InterPro" id="IPR036388">
    <property type="entry name" value="WH-like_DNA-bd_sf"/>
</dbReference>
<dbReference type="InterPro" id="IPR036390">
    <property type="entry name" value="WH_DNA-bd_sf"/>
</dbReference>
<dbReference type="RefSeq" id="WP_252682271.1">
    <property type="nucleotide sequence ID" value="NZ_JAMXHT010000006.1"/>
</dbReference>
<evidence type="ECO:0000256" key="4">
    <source>
        <dbReference type="ARBA" id="ARBA00023163"/>
    </source>
</evidence>
<dbReference type="Proteomes" id="UP001162811">
    <property type="component" value="Unassembled WGS sequence"/>
</dbReference>
<accession>A0ABT1AMP7</accession>
<keyword evidence="4" id="KW-0804">Transcription</keyword>
<dbReference type="Gene3D" id="1.10.10.10">
    <property type="entry name" value="Winged helix-like DNA-binding domain superfamily/Winged helix DNA-binding domain"/>
    <property type="match status" value="1"/>
</dbReference>
<dbReference type="Gene3D" id="3.40.190.290">
    <property type="match status" value="1"/>
</dbReference>
<keyword evidence="7" id="KW-1185">Reference proteome</keyword>
<evidence type="ECO:0000313" key="6">
    <source>
        <dbReference type="EMBL" id="MCO5399715.1"/>
    </source>
</evidence>
<evidence type="ECO:0000256" key="2">
    <source>
        <dbReference type="ARBA" id="ARBA00023015"/>
    </source>
</evidence>
<comment type="similarity">
    <text evidence="1">Belongs to the LysR transcriptional regulatory family.</text>
</comment>
<proteinExistence type="inferred from homology"/>
<evidence type="ECO:0000256" key="3">
    <source>
        <dbReference type="ARBA" id="ARBA00023125"/>
    </source>
</evidence>
<keyword evidence="3" id="KW-0238">DNA-binding</keyword>
<name>A0ABT1AMP7_9RALS</name>
<gene>
    <name evidence="6" type="ORF">NG900_16070</name>
</gene>
<evidence type="ECO:0000313" key="7">
    <source>
        <dbReference type="Proteomes" id="UP001162811"/>
    </source>
</evidence>
<sequence>MDITGLRYFVEVAKAGSFSRASVTIGMAQPSLSRHIRKLEEELKHELFYRHGRGVVLTDAGVQLQNTANTILCLLEDVKRELVESGGTPQGRVTLGVPPSIGATLVSPIAMHFRQVCPGAGLRVKEGFSSSLGEWIEEGLLDVAVLYDAARNRNLNAAPLILEDLFLIQNREMPADRDVELHELEGMPLVLTGPENGLRRVIERATEQAGIKLNIVMEVDSIPALRQLAGAGMGATILPFGAVHREIRMGRLVARKIASPDMRALLVAATPLNQPISPAARSLLRVIHAEALRFVESGVLRGTVDCNLNRIQDDLSGIETE</sequence>
<dbReference type="EMBL" id="JAMXHT010000006">
    <property type="protein sequence ID" value="MCO5399715.1"/>
    <property type="molecule type" value="Genomic_DNA"/>
</dbReference>
<dbReference type="SUPFAM" id="SSF46785">
    <property type="entry name" value="Winged helix' DNA-binding domain"/>
    <property type="match status" value="1"/>
</dbReference>
<reference evidence="6" key="2">
    <citation type="journal article" date="2023" name="Front. Microbiol.">
        <title>Ralstonia chuxiongensis sp. nov., Ralstonia mojiangensis sp. nov., and Ralstonia soli sp. nov., isolated from tobacco fields, are three novel species in the family Burkholderiaceae.</title>
        <authorList>
            <person name="Lu C.H."/>
            <person name="Zhang Y.Y."/>
            <person name="Jiang N."/>
            <person name="Chen W."/>
            <person name="Shao X."/>
            <person name="Zhao Z.M."/>
            <person name="Lu W.L."/>
            <person name="Hu X."/>
            <person name="Xi Y.X."/>
            <person name="Zou S.Y."/>
            <person name="Wei Q.J."/>
            <person name="Lin Z.L."/>
            <person name="Gong L."/>
            <person name="Gai X.T."/>
            <person name="Zhang L.Q."/>
            <person name="Li J.Y."/>
            <person name="Jin Y."/>
            <person name="Xia Z.Y."/>
        </authorList>
    </citation>
    <scope>NUCLEOTIDE SEQUENCE</scope>
    <source>
        <strain evidence="6">21MJYT02-11</strain>
    </source>
</reference>
<comment type="caution">
    <text evidence="6">The sequence shown here is derived from an EMBL/GenBank/DDBJ whole genome shotgun (WGS) entry which is preliminary data.</text>
</comment>
<dbReference type="Pfam" id="PF03466">
    <property type="entry name" value="LysR_substrate"/>
    <property type="match status" value="1"/>
</dbReference>
<dbReference type="InterPro" id="IPR005119">
    <property type="entry name" value="LysR_subst-bd"/>
</dbReference>
<feature type="domain" description="HTH lysR-type" evidence="5">
    <location>
        <begin position="1"/>
        <end position="58"/>
    </location>
</feature>